<comment type="pathway">
    <text evidence="4">Carbohydrate biosynthesis; gluconeogenesis.</text>
</comment>
<dbReference type="GO" id="GO:0006094">
    <property type="term" value="P:gluconeogenesis"/>
    <property type="evidence" value="ECO:0007669"/>
    <property type="project" value="UniProtKB-UniRule"/>
</dbReference>
<evidence type="ECO:0000313" key="6">
    <source>
        <dbReference type="EMBL" id="OTP28015.1"/>
    </source>
</evidence>
<reference evidence="5 8" key="2">
    <citation type="submission" date="2019-07" db="EMBL/GenBank/DDBJ databases">
        <title>Whole genome shotgun sequence of Enterococcus mundtii NBRC 100490.</title>
        <authorList>
            <person name="Hosoyama A."/>
            <person name="Uohara A."/>
            <person name="Ohji S."/>
            <person name="Ichikawa N."/>
        </authorList>
    </citation>
    <scope>NUCLEOTIDE SEQUENCE [LARGE SCALE GENOMIC DNA]</scope>
    <source>
        <strain evidence="5 8">NBRC 100490</strain>
    </source>
</reference>
<dbReference type="GeneID" id="60999997"/>
<gene>
    <name evidence="4 5" type="primary">fbp</name>
    <name evidence="6" type="ORF">A5802_001754</name>
    <name evidence="5" type="ORF">EMU01_21100</name>
</gene>
<evidence type="ECO:0000313" key="7">
    <source>
        <dbReference type="Proteomes" id="UP000195024"/>
    </source>
</evidence>
<proteinExistence type="inferred from homology"/>
<evidence type="ECO:0000256" key="4">
    <source>
        <dbReference type="HAMAP-Rule" id="MF_01854"/>
    </source>
</evidence>
<evidence type="ECO:0000313" key="5">
    <source>
        <dbReference type="EMBL" id="GEL80966.1"/>
    </source>
</evidence>
<sequence length="632" mass="73897">MDQYLELLSEKFPTKEEVITEIINLEAILQLPKGTELFLSDIHGEFPAFDHILRNGSGNLREKIKDLFQECLSEEEIKRLTIFVAYPEYALATDWYKKQDKTTLIHQLIELLRFTSVKYTRSKVRKALPKEYSYIIEELLYVDDRVQGKKSYVSKIVDQLLEMNEEERFLKKLAQTIQRMVIDHVHVVGDIFDRGTQAAKVMDRLMEIHSIDIQWGNHDILWLGAYCGSETCLLTLLRIAARYNYLFELEKEYALNLRSLCSFATETYQTNPLFTPKNSQDATEREREEMEKIHQALAIMQFKLESQLLKRRPEFEMADRDILANIDYEKNELFLDGQKYTIHHPCFQTISTQEPDRLSADERRVIDMLLYSFQHSLRMQKHMDFLLEKGRMYLVTNQSILFHGCMPVDEHGEFLSFKLGSETYQGKQLMAFFEEQIRESAKSLKKKEDLATDLIWYAWSGPYSPLFGKSKMATFERYYLAEKETHVEVSNAYYRLRDKEWLSQKVRREFGVPVYGSVIINGHTPVKVKKGESPIKADGTVFVIDGGLSKAYQRTTGIAGYSLLCNSYGFQIVTHYPFLGIEEQFETANGLAEVKKVIDQQLPRKLNRDTTKGSELQRQIQQLKQLLEYRRS</sequence>
<dbReference type="InterPro" id="IPR029052">
    <property type="entry name" value="Metallo-depent_PP-like"/>
</dbReference>
<protein>
    <recommendedName>
        <fullName evidence="4">Fructose-1,6-bisphosphatase class 3</fullName>
        <shortName evidence="4">FBPase class 3</shortName>
        <ecNumber evidence="4">3.1.3.11</ecNumber>
    </recommendedName>
    <alternativeName>
        <fullName evidence="4">D-fructose-1,6-bisphosphate 1-phosphohydrolase class 3</fullName>
    </alternativeName>
</protein>
<dbReference type="EMBL" id="BJWA01000015">
    <property type="protein sequence ID" value="GEL80966.1"/>
    <property type="molecule type" value="Genomic_DNA"/>
</dbReference>
<dbReference type="SUPFAM" id="SSF56300">
    <property type="entry name" value="Metallo-dependent phosphatases"/>
    <property type="match status" value="2"/>
</dbReference>
<dbReference type="HAMAP" id="MF_01854">
    <property type="entry name" value="FBPase_class3"/>
    <property type="match status" value="1"/>
</dbReference>
<keyword evidence="3 4" id="KW-0119">Carbohydrate metabolism</keyword>
<keyword evidence="1 4" id="KW-0378">Hydrolase</keyword>
<keyword evidence="2 4" id="KW-0464">Manganese</keyword>
<dbReference type="EC" id="3.1.3.11" evidence="4"/>
<dbReference type="InterPro" id="IPR009164">
    <property type="entry name" value="FBPtase_class3"/>
</dbReference>
<keyword evidence="8" id="KW-1185">Reference proteome</keyword>
<evidence type="ECO:0000313" key="8">
    <source>
        <dbReference type="Proteomes" id="UP000321175"/>
    </source>
</evidence>
<comment type="catalytic activity">
    <reaction evidence="4">
        <text>beta-D-fructose 1,6-bisphosphate + H2O = beta-D-fructose 6-phosphate + phosphate</text>
        <dbReference type="Rhea" id="RHEA:11064"/>
        <dbReference type="ChEBI" id="CHEBI:15377"/>
        <dbReference type="ChEBI" id="CHEBI:32966"/>
        <dbReference type="ChEBI" id="CHEBI:43474"/>
        <dbReference type="ChEBI" id="CHEBI:57634"/>
        <dbReference type="EC" id="3.1.3.11"/>
    </reaction>
</comment>
<reference evidence="6 7" key="1">
    <citation type="submission" date="2017-05" db="EMBL/GenBank/DDBJ databases">
        <title>The Genome Sequence of Enterococcus mundtii 6B1_DIV0119.</title>
        <authorList>
            <consortium name="The Broad Institute Genomics Platform"/>
            <consortium name="The Broad Institute Genomic Center for Infectious Diseases"/>
            <person name="Earl A."/>
            <person name="Manson A."/>
            <person name="Schwartman J."/>
            <person name="Gilmore M."/>
            <person name="Abouelleil A."/>
            <person name="Cao P."/>
            <person name="Chapman S."/>
            <person name="Cusick C."/>
            <person name="Shea T."/>
            <person name="Young S."/>
            <person name="Neafsey D."/>
            <person name="Nusbaum C."/>
            <person name="Birren B."/>
        </authorList>
    </citation>
    <scope>NUCLEOTIDE SEQUENCE [LARGE SCALE GENOMIC DNA]</scope>
    <source>
        <strain evidence="6 7">6B1_DIV0119</strain>
    </source>
</reference>
<dbReference type="EMBL" id="NGMS01000001">
    <property type="protein sequence ID" value="OTP28015.1"/>
    <property type="molecule type" value="Genomic_DNA"/>
</dbReference>
<dbReference type="AlphaFoldDB" id="A0A1L8USI6"/>
<dbReference type="Pfam" id="PF06874">
    <property type="entry name" value="FBPase_2"/>
    <property type="match status" value="1"/>
</dbReference>
<dbReference type="PIRSF" id="PIRSF000906">
    <property type="entry name" value="FBPtase_Bacill"/>
    <property type="match status" value="1"/>
</dbReference>
<dbReference type="GO" id="GO:0042132">
    <property type="term" value="F:fructose 1,6-bisphosphate 1-phosphatase activity"/>
    <property type="evidence" value="ECO:0007669"/>
    <property type="project" value="UniProtKB-UniRule"/>
</dbReference>
<name>A0A1L8USI6_ENTMU</name>
<dbReference type="Proteomes" id="UP000321175">
    <property type="component" value="Unassembled WGS sequence"/>
</dbReference>
<comment type="similarity">
    <text evidence="4">Belongs to the FBPase class 3 family.</text>
</comment>
<dbReference type="Proteomes" id="UP000195024">
    <property type="component" value="Unassembled WGS sequence"/>
</dbReference>
<comment type="cofactor">
    <cofactor evidence="4">
        <name>Mn(2+)</name>
        <dbReference type="ChEBI" id="CHEBI:29035"/>
    </cofactor>
</comment>
<evidence type="ECO:0000256" key="3">
    <source>
        <dbReference type="ARBA" id="ARBA00023277"/>
    </source>
</evidence>
<accession>A0A1L8USI6</accession>
<comment type="caution">
    <text evidence="6">The sequence shown here is derived from an EMBL/GenBank/DDBJ whole genome shotgun (WGS) entry which is preliminary data.</text>
</comment>
<dbReference type="Gene3D" id="3.60.21.10">
    <property type="match status" value="1"/>
</dbReference>
<evidence type="ECO:0000256" key="1">
    <source>
        <dbReference type="ARBA" id="ARBA00022801"/>
    </source>
</evidence>
<dbReference type="RefSeq" id="WP_071867324.1">
    <property type="nucleotide sequence ID" value="NZ_BJWA01000015.1"/>
</dbReference>
<dbReference type="UniPathway" id="UPA00138"/>
<evidence type="ECO:0000256" key="2">
    <source>
        <dbReference type="ARBA" id="ARBA00023211"/>
    </source>
</evidence>
<organism evidence="6 7">
    <name type="scientific">Enterococcus mundtii</name>
    <dbReference type="NCBI Taxonomy" id="53346"/>
    <lineage>
        <taxon>Bacteria</taxon>
        <taxon>Bacillati</taxon>
        <taxon>Bacillota</taxon>
        <taxon>Bacilli</taxon>
        <taxon>Lactobacillales</taxon>
        <taxon>Enterococcaceae</taxon>
        <taxon>Enterococcus</taxon>
    </lineage>
</organism>